<dbReference type="AlphaFoldDB" id="A0A8J3H9M3"/>
<accession>A0A8J3H9M3</accession>
<protein>
    <submittedName>
        <fullName evidence="1">Uncharacterized protein</fullName>
    </submittedName>
</protein>
<evidence type="ECO:0000313" key="2">
    <source>
        <dbReference type="Proteomes" id="UP000611500"/>
    </source>
</evidence>
<dbReference type="Gene3D" id="3.40.50.300">
    <property type="entry name" value="P-loop containing nucleotide triphosphate hydrolases"/>
    <property type="match status" value="1"/>
</dbReference>
<sequence>MTAAVTSPDTEGTPSRRTLIFHIGDQKAGSTSIQNAFAARQIRFPGHSVIYPGQLSHNYLPNHFTAFDKTGKLLSSQPGRPNIEKLSKRLREADFDFTLLSGEQFESLDPKLVQRVLATGFDGVFDDIRVICYLRPHAARIPSSFAEAVKIGNFQGDLEQFHQKTLQRQRFLYAPRLRKWKAAFGDKLIVRPMIPSELRNGSILEDLVFSAMGPIPVELAETPRANETLGIEDLMLLDLLQSHIAKRHKTAPHQMVGRLAARLISASPRPGGSTKIRLHRALAEELSAVYIDDARAVDAEFMEGRPLFETDLLTAPERAIAEAQSFNRAEYFSADELHNIEVLARMIAEMLDKGDMSWNSFFRQKRVEELSFKAS</sequence>
<keyword evidence="2" id="KW-1185">Reference proteome</keyword>
<reference evidence="1" key="2">
    <citation type="submission" date="2020-09" db="EMBL/GenBank/DDBJ databases">
        <authorList>
            <person name="Sun Q."/>
            <person name="Zhou Y."/>
        </authorList>
    </citation>
    <scope>NUCLEOTIDE SEQUENCE</scope>
    <source>
        <strain evidence="1">CGMCC 1.7081</strain>
    </source>
</reference>
<dbReference type="RefSeq" id="WP_028095233.1">
    <property type="nucleotide sequence ID" value="NZ_BNAP01000019.1"/>
</dbReference>
<dbReference type="Proteomes" id="UP000611500">
    <property type="component" value="Unassembled WGS sequence"/>
</dbReference>
<reference evidence="1" key="1">
    <citation type="journal article" date="2014" name="Int. J. Syst. Evol. Microbiol.">
        <title>Complete genome sequence of Corynebacterium casei LMG S-19264T (=DSM 44701T), isolated from a smear-ripened cheese.</title>
        <authorList>
            <consortium name="US DOE Joint Genome Institute (JGI-PGF)"/>
            <person name="Walter F."/>
            <person name="Albersmeier A."/>
            <person name="Kalinowski J."/>
            <person name="Ruckert C."/>
        </authorList>
    </citation>
    <scope>NUCLEOTIDE SEQUENCE</scope>
    <source>
        <strain evidence="1">CGMCC 1.7081</strain>
    </source>
</reference>
<dbReference type="SUPFAM" id="SSF52540">
    <property type="entry name" value="P-loop containing nucleoside triphosphate hydrolases"/>
    <property type="match status" value="1"/>
</dbReference>
<proteinExistence type="predicted"/>
<gene>
    <name evidence="1" type="ORF">GCM10010961_32970</name>
</gene>
<evidence type="ECO:0000313" key="1">
    <source>
        <dbReference type="EMBL" id="GHG97914.1"/>
    </source>
</evidence>
<name>A0A8J3H9M3_9RHOB</name>
<comment type="caution">
    <text evidence="1">The sequence shown here is derived from an EMBL/GenBank/DDBJ whole genome shotgun (WGS) entry which is preliminary data.</text>
</comment>
<dbReference type="EMBL" id="BNAP01000019">
    <property type="protein sequence ID" value="GHG97914.1"/>
    <property type="molecule type" value="Genomic_DNA"/>
</dbReference>
<organism evidence="1 2">
    <name type="scientific">Pseudodonghicola xiamenensis</name>
    <dbReference type="NCBI Taxonomy" id="337702"/>
    <lineage>
        <taxon>Bacteria</taxon>
        <taxon>Pseudomonadati</taxon>
        <taxon>Pseudomonadota</taxon>
        <taxon>Alphaproteobacteria</taxon>
        <taxon>Rhodobacterales</taxon>
        <taxon>Paracoccaceae</taxon>
        <taxon>Pseudodonghicola</taxon>
    </lineage>
</organism>
<dbReference type="InterPro" id="IPR027417">
    <property type="entry name" value="P-loop_NTPase"/>
</dbReference>